<dbReference type="AlphaFoldDB" id="A0A5K1IM10"/>
<gene>
    <name evidence="1" type="ORF">KCJAJFAP_02137</name>
</gene>
<proteinExistence type="predicted"/>
<evidence type="ECO:0000313" key="2">
    <source>
        <dbReference type="Proteomes" id="UP000361836"/>
    </source>
</evidence>
<evidence type="ECO:0008006" key="3">
    <source>
        <dbReference type="Google" id="ProtNLM"/>
    </source>
</evidence>
<evidence type="ECO:0000313" key="1">
    <source>
        <dbReference type="EMBL" id="VWL93102.1"/>
    </source>
</evidence>
<dbReference type="Pfam" id="PF08843">
    <property type="entry name" value="AbiEii"/>
    <property type="match status" value="1"/>
</dbReference>
<keyword evidence="2" id="KW-1185">Reference proteome</keyword>
<dbReference type="InterPro" id="IPR014942">
    <property type="entry name" value="AbiEii"/>
</dbReference>
<reference evidence="1 2" key="1">
    <citation type="submission" date="2019-10" db="EMBL/GenBank/DDBJ databases">
        <authorList>
            <person name="Wolf R A."/>
        </authorList>
    </citation>
    <scope>NUCLEOTIDE SEQUENCE [LARGE SCALE GENOMIC DNA]</scope>
    <source>
        <strain evidence="1">Collinsella_aerofaciens_MC2</strain>
    </source>
</reference>
<accession>A0A5K1IM10</accession>
<dbReference type="RefSeq" id="WP_152076251.1">
    <property type="nucleotide sequence ID" value="NZ_CAAKNU010000015.1"/>
</dbReference>
<dbReference type="Proteomes" id="UP000361836">
    <property type="component" value="Unassembled WGS sequence"/>
</dbReference>
<name>A0A5K1IM10_9ACTN</name>
<protein>
    <recommendedName>
        <fullName evidence="3">Nucleotidyl transferase AbiEii/AbiGii toxin family protein</fullName>
    </recommendedName>
</protein>
<dbReference type="EMBL" id="CABWIE010000013">
    <property type="protein sequence ID" value="VWL93102.1"/>
    <property type="molecule type" value="Genomic_DNA"/>
</dbReference>
<sequence length="96" mass="10327">MTYENGGQLDRALKKAACDRGGDPGDGYRQALRDRFLCRVFSDPDGRFILKGGSGLLARILDGRATRDIDFATASVFDSVQFTLWGCGGNPGPLLA</sequence>
<organism evidence="1 2">
    <name type="scientific">Collinsella aerofaciens</name>
    <dbReference type="NCBI Taxonomy" id="74426"/>
    <lineage>
        <taxon>Bacteria</taxon>
        <taxon>Bacillati</taxon>
        <taxon>Actinomycetota</taxon>
        <taxon>Coriobacteriia</taxon>
        <taxon>Coriobacteriales</taxon>
        <taxon>Coriobacteriaceae</taxon>
        <taxon>Collinsella</taxon>
    </lineage>
</organism>